<dbReference type="Gene3D" id="2.60.40.420">
    <property type="entry name" value="Cupredoxins - blue copper proteins"/>
    <property type="match status" value="1"/>
</dbReference>
<evidence type="ECO:0000313" key="18">
    <source>
        <dbReference type="EMBL" id="ABG64907.1"/>
    </source>
</evidence>
<evidence type="ECO:0000256" key="3">
    <source>
        <dbReference type="ARBA" id="ARBA00022448"/>
    </source>
</evidence>
<protein>
    <recommendedName>
        <fullName evidence="14">Ubiquinol oxidase subunit 2</fullName>
    </recommendedName>
</protein>
<keyword evidence="9 15" id="KW-1133">Transmembrane helix</keyword>
<evidence type="ECO:0000259" key="16">
    <source>
        <dbReference type="PROSITE" id="PS50857"/>
    </source>
</evidence>
<evidence type="ECO:0000256" key="6">
    <source>
        <dbReference type="ARBA" id="ARBA00022692"/>
    </source>
</evidence>
<dbReference type="eggNOG" id="COG1622">
    <property type="taxonomic scope" value="Bacteria"/>
</dbReference>
<evidence type="ECO:0000256" key="12">
    <source>
        <dbReference type="ARBA" id="ARBA00023139"/>
    </source>
</evidence>
<dbReference type="PIRSF" id="PIRSF000292">
    <property type="entry name" value="Ubi_od_II"/>
    <property type="match status" value="1"/>
</dbReference>
<dbReference type="Pfam" id="PF00116">
    <property type="entry name" value="COX2"/>
    <property type="match status" value="1"/>
</dbReference>
<accession>Q11CG8</accession>
<evidence type="ECO:0000256" key="5">
    <source>
        <dbReference type="ARBA" id="ARBA00022660"/>
    </source>
</evidence>
<dbReference type="STRING" id="266779.Meso_3536"/>
<dbReference type="NCBIfam" id="TIGR01433">
    <property type="entry name" value="CyoA"/>
    <property type="match status" value="1"/>
</dbReference>
<keyword evidence="3 14" id="KW-0813">Transport</keyword>
<dbReference type="InterPro" id="IPR045187">
    <property type="entry name" value="CcO_II"/>
</dbReference>
<dbReference type="GO" id="GO:0042773">
    <property type="term" value="P:ATP synthesis coupled electron transport"/>
    <property type="evidence" value="ECO:0007669"/>
    <property type="project" value="TreeGrafter"/>
</dbReference>
<evidence type="ECO:0000256" key="8">
    <source>
        <dbReference type="ARBA" id="ARBA00022982"/>
    </source>
</evidence>
<dbReference type="Gene3D" id="1.10.287.90">
    <property type="match status" value="1"/>
</dbReference>
<evidence type="ECO:0000256" key="11">
    <source>
        <dbReference type="ARBA" id="ARBA00023136"/>
    </source>
</evidence>
<proteinExistence type="inferred from homology"/>
<dbReference type="GO" id="GO:0005507">
    <property type="term" value="F:copper ion binding"/>
    <property type="evidence" value="ECO:0007669"/>
    <property type="project" value="InterPro"/>
</dbReference>
<evidence type="ECO:0000256" key="4">
    <source>
        <dbReference type="ARBA" id="ARBA00022475"/>
    </source>
</evidence>
<dbReference type="GO" id="GO:0004129">
    <property type="term" value="F:cytochrome-c oxidase activity"/>
    <property type="evidence" value="ECO:0007669"/>
    <property type="project" value="UniProtKB-UniRule"/>
</dbReference>
<evidence type="ECO:0000256" key="14">
    <source>
        <dbReference type="PIRNR" id="PIRNR000292"/>
    </source>
</evidence>
<dbReference type="CDD" id="cd04212">
    <property type="entry name" value="CuRO_UO_II"/>
    <property type="match status" value="1"/>
</dbReference>
<dbReference type="InterPro" id="IPR036257">
    <property type="entry name" value="Cyt_c_oxidase_su2_TM_sf"/>
</dbReference>
<evidence type="ECO:0000256" key="10">
    <source>
        <dbReference type="ARBA" id="ARBA00023002"/>
    </source>
</evidence>
<comment type="similarity">
    <text evidence="2 14">Belongs to the cytochrome c oxidase subunit 2 family.</text>
</comment>
<dbReference type="HOGENOM" id="CLU_036876_6_1_5"/>
<dbReference type="InterPro" id="IPR010514">
    <property type="entry name" value="COX_ARM"/>
</dbReference>
<reference evidence="18" key="1">
    <citation type="submission" date="2006-06" db="EMBL/GenBank/DDBJ databases">
        <title>Complete sequence of chromosome of Chelativorans sp. BNC1.</title>
        <authorList>
            <consortium name="US DOE Joint Genome Institute"/>
            <person name="Copeland A."/>
            <person name="Lucas S."/>
            <person name="Lapidus A."/>
            <person name="Barry K."/>
            <person name="Detter J.C."/>
            <person name="Glavina del Rio T."/>
            <person name="Hammon N."/>
            <person name="Israni S."/>
            <person name="Dalin E."/>
            <person name="Tice H."/>
            <person name="Pitluck S."/>
            <person name="Chertkov O."/>
            <person name="Brettin T."/>
            <person name="Bruce D."/>
            <person name="Han C."/>
            <person name="Tapia R."/>
            <person name="Gilna P."/>
            <person name="Schmutz J."/>
            <person name="Larimer F."/>
            <person name="Land M."/>
            <person name="Hauser L."/>
            <person name="Kyrpides N."/>
            <person name="Mikhailova N."/>
            <person name="Richardson P."/>
        </authorList>
    </citation>
    <scope>NUCLEOTIDE SEQUENCE</scope>
    <source>
        <strain evidence="18">BNC1</strain>
    </source>
</reference>
<dbReference type="SUPFAM" id="SSF81464">
    <property type="entry name" value="Cytochrome c oxidase subunit II-like, transmembrane region"/>
    <property type="match status" value="1"/>
</dbReference>
<comment type="subcellular location">
    <subcellularLocation>
        <location evidence="1">Cell membrane</location>
        <topology evidence="1">Multi-pass membrane protein</topology>
    </subcellularLocation>
</comment>
<dbReference type="AlphaFoldDB" id="Q11CG8"/>
<keyword evidence="11 14" id="KW-0472">Membrane</keyword>
<feature type="transmembrane region" description="Helical" evidence="15">
    <location>
        <begin position="21"/>
        <end position="45"/>
    </location>
</feature>
<dbReference type="PANTHER" id="PTHR22888">
    <property type="entry name" value="CYTOCHROME C OXIDASE, SUBUNIT II"/>
    <property type="match status" value="1"/>
</dbReference>
<evidence type="ECO:0000256" key="9">
    <source>
        <dbReference type="ARBA" id="ARBA00022989"/>
    </source>
</evidence>
<dbReference type="KEGG" id="mes:Meso_3536"/>
<dbReference type="GO" id="GO:0016682">
    <property type="term" value="F:oxidoreductase activity, acting on diphenols and related substances as donors, oxygen as acceptor"/>
    <property type="evidence" value="ECO:0007669"/>
    <property type="project" value="InterPro"/>
</dbReference>
<dbReference type="InterPro" id="IPR002429">
    <property type="entry name" value="CcO_II-like_C"/>
</dbReference>
<evidence type="ECO:0000256" key="13">
    <source>
        <dbReference type="ARBA" id="ARBA00023288"/>
    </source>
</evidence>
<feature type="domain" description="Cytochrome oxidase subunit II copper A binding" evidence="16">
    <location>
        <begin position="102"/>
        <end position="214"/>
    </location>
</feature>
<organism evidence="18">
    <name type="scientific">Chelativorans sp. (strain BNC1)</name>
    <dbReference type="NCBI Taxonomy" id="266779"/>
    <lineage>
        <taxon>Bacteria</taxon>
        <taxon>Pseudomonadati</taxon>
        <taxon>Pseudomonadota</taxon>
        <taxon>Alphaproteobacteria</taxon>
        <taxon>Hyphomicrobiales</taxon>
        <taxon>Phyllobacteriaceae</taxon>
        <taxon>Chelativorans</taxon>
    </lineage>
</organism>
<dbReference type="PANTHER" id="PTHR22888:SF18">
    <property type="entry name" value="CYTOCHROME BO(3) UBIQUINOL OXIDASE SUBUNIT 2"/>
    <property type="match status" value="1"/>
</dbReference>
<dbReference type="Pfam" id="PF06481">
    <property type="entry name" value="COX_ARM"/>
    <property type="match status" value="1"/>
</dbReference>
<dbReference type="InterPro" id="IPR006333">
    <property type="entry name" value="Cyt_o_ubiquinol_oxidase_su2"/>
</dbReference>
<dbReference type="GO" id="GO:0009486">
    <property type="term" value="F:cytochrome bo3 ubiquinol oxidase activity"/>
    <property type="evidence" value="ECO:0007669"/>
    <property type="project" value="InterPro"/>
</dbReference>
<evidence type="ECO:0000256" key="1">
    <source>
        <dbReference type="ARBA" id="ARBA00004651"/>
    </source>
</evidence>
<keyword evidence="5 14" id="KW-0679">Respiratory chain</keyword>
<dbReference type="EMBL" id="CP000390">
    <property type="protein sequence ID" value="ABG64907.1"/>
    <property type="molecule type" value="Genomic_DNA"/>
</dbReference>
<keyword evidence="7" id="KW-0732">Signal</keyword>
<keyword evidence="4 14" id="KW-1003">Cell membrane</keyword>
<gene>
    <name evidence="18" type="ordered locus">Meso_3536</name>
</gene>
<keyword evidence="6 15" id="KW-0812">Transmembrane</keyword>
<dbReference type="PROSITE" id="PS50999">
    <property type="entry name" value="COX2_TM"/>
    <property type="match status" value="1"/>
</dbReference>
<keyword evidence="10 14" id="KW-0560">Oxidoreductase</keyword>
<keyword evidence="13" id="KW-0449">Lipoprotein</keyword>
<dbReference type="InterPro" id="IPR008972">
    <property type="entry name" value="Cupredoxin"/>
</dbReference>
<sequence>MFSRSPVIDPKGPIALAERDLLFTALAVMLIVVIPVFLMTFLFVTRYRASNKKARYAPDWSFSPAIETVVWVVPALIVIALGVLLWNATHKLDPYRTLAAKAEPLEVLVIAQDWKWLFIYPSQGVAAVNELVFPSGRPVNLRITSDTVMNSFYVPALAGQIYAMAGIQTRLNFLANAPGTFTGRNTQYSGDGFADQHFSVMAETPAGFEAWLQRVRQSPGRLDAAAYESLAKPSIGHPVTYYSGVQPGLFESVIAKYAAHPAAGHSGHE</sequence>
<evidence type="ECO:0000259" key="17">
    <source>
        <dbReference type="PROSITE" id="PS50999"/>
    </source>
</evidence>
<evidence type="ECO:0000256" key="7">
    <source>
        <dbReference type="ARBA" id="ARBA00022729"/>
    </source>
</evidence>
<feature type="domain" description="Cytochrome oxidase subunit II transmembrane region profile" evidence="17">
    <location>
        <begin position="1"/>
        <end position="96"/>
    </location>
</feature>
<evidence type="ECO:0000256" key="2">
    <source>
        <dbReference type="ARBA" id="ARBA00007866"/>
    </source>
</evidence>
<dbReference type="SUPFAM" id="SSF49503">
    <property type="entry name" value="Cupredoxins"/>
    <property type="match status" value="1"/>
</dbReference>
<keyword evidence="12" id="KW-0564">Palmitate</keyword>
<dbReference type="PROSITE" id="PS50857">
    <property type="entry name" value="COX2_CUA"/>
    <property type="match status" value="1"/>
</dbReference>
<evidence type="ECO:0000256" key="15">
    <source>
        <dbReference type="SAM" id="Phobius"/>
    </source>
</evidence>
<feature type="transmembrane region" description="Helical" evidence="15">
    <location>
        <begin position="65"/>
        <end position="86"/>
    </location>
</feature>
<keyword evidence="8 14" id="KW-0249">Electron transport</keyword>
<dbReference type="GO" id="GO:0005886">
    <property type="term" value="C:plasma membrane"/>
    <property type="evidence" value="ECO:0007669"/>
    <property type="project" value="UniProtKB-SubCell"/>
</dbReference>
<dbReference type="InterPro" id="IPR011759">
    <property type="entry name" value="Cyt_c_oxidase_su2_TM_dom"/>
</dbReference>
<name>Q11CG8_CHESB</name>
<dbReference type="InterPro" id="IPR034227">
    <property type="entry name" value="CuRO_UO_II"/>
</dbReference>